<organism evidence="2 3">
    <name type="scientific">Nonomuraea thailandensis</name>
    <dbReference type="NCBI Taxonomy" id="1188745"/>
    <lineage>
        <taxon>Bacteria</taxon>
        <taxon>Bacillati</taxon>
        <taxon>Actinomycetota</taxon>
        <taxon>Actinomycetes</taxon>
        <taxon>Streptosporangiales</taxon>
        <taxon>Streptosporangiaceae</taxon>
        <taxon>Nonomuraea</taxon>
    </lineage>
</organism>
<protein>
    <submittedName>
        <fullName evidence="2">Cellulose biosynthesis protein BcsQ</fullName>
    </submittedName>
</protein>
<proteinExistence type="predicted"/>
<dbReference type="CDD" id="cd02042">
    <property type="entry name" value="ParAB_family"/>
    <property type="match status" value="1"/>
</dbReference>
<dbReference type="Proteomes" id="UP001139648">
    <property type="component" value="Unassembled WGS sequence"/>
</dbReference>
<dbReference type="InterPro" id="IPR050678">
    <property type="entry name" value="DNA_Partitioning_ATPase"/>
</dbReference>
<evidence type="ECO:0000313" key="3">
    <source>
        <dbReference type="Proteomes" id="UP001139648"/>
    </source>
</evidence>
<dbReference type="PANTHER" id="PTHR13696">
    <property type="entry name" value="P-LOOP CONTAINING NUCLEOSIDE TRIPHOSPHATE HYDROLASE"/>
    <property type="match status" value="1"/>
</dbReference>
<dbReference type="InterPro" id="IPR027417">
    <property type="entry name" value="P-loop_NTPase"/>
</dbReference>
<name>A0A9X2GCZ0_9ACTN</name>
<reference evidence="2" key="1">
    <citation type="submission" date="2022-06" db="EMBL/GenBank/DDBJ databases">
        <title>Sequencing the genomes of 1000 actinobacteria strains.</title>
        <authorList>
            <person name="Klenk H.-P."/>
        </authorList>
    </citation>
    <scope>NUCLEOTIDE SEQUENCE</scope>
    <source>
        <strain evidence="2">DSM 46694</strain>
    </source>
</reference>
<dbReference type="Pfam" id="PF01656">
    <property type="entry name" value="CbiA"/>
    <property type="match status" value="1"/>
</dbReference>
<gene>
    <name evidence="2" type="ORF">HD597_000031</name>
</gene>
<sequence length="341" mass="37522">MKNVVAMMMRKGGAGKTTKTLLIADALSRFGLNVLVIDMDPQGNASLGFGRPVRMVAVEARIGKAKLEEPDVLTVIEVINSGEAGVADEAIIIVDTPGWTYDVDMPFHRGGPLRPGKVGTIGLIPAYEALEDLPGSWKPADFERLAHTLLLPAEPGGASPNHRWDVVLIDTAINQRLGVQAAKAAYYALFVTNAEKFGVDAIPKTMRLIKDVRENYYHDSIDVMGLVWNAYVPRQNTARALTSDAMQYHRGGLEHWEAPIWPYEIPKTTVISDSHDMAAPVSAFLTTSERREMAARVCQVAEATTLRMLDELGHPLAGELRTAWHQAWPQKEQTDVMKEMA</sequence>
<accession>A0A9X2GCZ0</accession>
<evidence type="ECO:0000313" key="2">
    <source>
        <dbReference type="EMBL" id="MCP2353011.1"/>
    </source>
</evidence>
<feature type="domain" description="CobQ/CobB/MinD/ParA nucleotide binding" evidence="1">
    <location>
        <begin position="7"/>
        <end position="273"/>
    </location>
</feature>
<dbReference type="RefSeq" id="WP_276082644.1">
    <property type="nucleotide sequence ID" value="NZ_BAABKA010000106.1"/>
</dbReference>
<dbReference type="InterPro" id="IPR002586">
    <property type="entry name" value="CobQ/CobB/MinD/ParA_Nub-bd_dom"/>
</dbReference>
<comment type="caution">
    <text evidence="2">The sequence shown here is derived from an EMBL/GenBank/DDBJ whole genome shotgun (WGS) entry which is preliminary data.</text>
</comment>
<dbReference type="PANTHER" id="PTHR13696:SF99">
    <property type="entry name" value="COBYRINIC ACID AC-DIAMIDE SYNTHASE"/>
    <property type="match status" value="1"/>
</dbReference>
<keyword evidence="3" id="KW-1185">Reference proteome</keyword>
<dbReference type="SUPFAM" id="SSF52540">
    <property type="entry name" value="P-loop containing nucleoside triphosphate hydrolases"/>
    <property type="match status" value="1"/>
</dbReference>
<dbReference type="EMBL" id="JAMZEB010000001">
    <property type="protein sequence ID" value="MCP2353011.1"/>
    <property type="molecule type" value="Genomic_DNA"/>
</dbReference>
<dbReference type="AlphaFoldDB" id="A0A9X2GCZ0"/>
<evidence type="ECO:0000259" key="1">
    <source>
        <dbReference type="Pfam" id="PF01656"/>
    </source>
</evidence>
<dbReference type="Gene3D" id="3.40.50.300">
    <property type="entry name" value="P-loop containing nucleotide triphosphate hydrolases"/>
    <property type="match status" value="1"/>
</dbReference>